<comment type="caution">
    <text evidence="1">The sequence shown here is derived from an EMBL/GenBank/DDBJ whole genome shotgun (WGS) entry which is preliminary data.</text>
</comment>
<evidence type="ECO:0000313" key="1">
    <source>
        <dbReference type="EMBL" id="GAB59765.1"/>
    </source>
</evidence>
<organism evidence="1 2">
    <name type="scientific">Rheinheimera nanhaiensis E407-8</name>
    <dbReference type="NCBI Taxonomy" id="562729"/>
    <lineage>
        <taxon>Bacteria</taxon>
        <taxon>Pseudomonadati</taxon>
        <taxon>Pseudomonadota</taxon>
        <taxon>Gammaproteobacteria</taxon>
        <taxon>Chromatiales</taxon>
        <taxon>Chromatiaceae</taxon>
        <taxon>Rheinheimera</taxon>
    </lineage>
</organism>
<reference evidence="1 2" key="1">
    <citation type="journal article" date="2012" name="J. Bacteriol.">
        <title>Genome Sequence of the Protease-Producing Bacterium Rheinheimera nanhaiensis E407-8T, Isolated from Deep-Sea Sediment of the South China Sea.</title>
        <authorList>
            <person name="Zhang X.-Y."/>
            <person name="Zhang Y.-J."/>
            <person name="Qin Q.-L."/>
            <person name="Xie B.-B."/>
            <person name="Chen X.-L."/>
            <person name="Zhou B.-C."/>
            <person name="Zhang Y.-Z."/>
        </authorList>
    </citation>
    <scope>NUCLEOTIDE SEQUENCE [LARGE SCALE GENOMIC DNA]</scope>
    <source>
        <strain evidence="1 2">E407-8</strain>
    </source>
</reference>
<evidence type="ECO:0000313" key="2">
    <source>
        <dbReference type="Proteomes" id="UP000004374"/>
    </source>
</evidence>
<keyword evidence="2" id="KW-1185">Reference proteome</keyword>
<dbReference type="EMBL" id="BAFK01000017">
    <property type="protein sequence ID" value="GAB59765.1"/>
    <property type="molecule type" value="Genomic_DNA"/>
</dbReference>
<dbReference type="Proteomes" id="UP000004374">
    <property type="component" value="Unassembled WGS sequence"/>
</dbReference>
<name>I1E0D7_9GAMM</name>
<sequence length="37" mass="4033">MLTSQSLLVKTALSVAKKWLNPYTIATLCFGMSTTNV</sequence>
<protein>
    <submittedName>
        <fullName evidence="1">Uncharacterized protein</fullName>
    </submittedName>
</protein>
<dbReference type="AlphaFoldDB" id="I1E0D7"/>
<proteinExistence type="predicted"/>
<gene>
    <name evidence="1" type="ORF">RNAN_2771</name>
</gene>
<accession>I1E0D7</accession>